<evidence type="ECO:0000256" key="16">
    <source>
        <dbReference type="ARBA" id="ARBA00071870"/>
    </source>
</evidence>
<sequence>MSDISAFFTSYPAAFPWIAGVFGLAIGSFLNVAIYRLPIMLERKWRSQCQEILRPNKKPSNAAKRFDLVVPGSRCPHCGHAITALENIPVLSFLWLRGKCSACGKPISRRYPLVELLTAGLTAAVACYFGYGMAALAGMALTWSLIALSFIDFDRQLLPDDIILPLLWAGLLLNVFAVFTPPPSAVIGAVGGYIFLWLVYQAFKLVTGKEGMGYGDFKLFAALGAWLGWQSLPLIILLSSLVGAIVGIAFILFFGHDRRMPIPFGPFLCVAGWVALLWGDTLTRYYLQFARISS</sequence>
<evidence type="ECO:0000256" key="19">
    <source>
        <dbReference type="SAM" id="Phobius"/>
    </source>
</evidence>
<organism evidence="22 23">
    <name type="scientific">Candidatus Muproteobacteria bacterium RIFCSPLOWO2_01_FULL_60_18</name>
    <dbReference type="NCBI Taxonomy" id="1817768"/>
    <lineage>
        <taxon>Bacteria</taxon>
        <taxon>Pseudomonadati</taxon>
        <taxon>Pseudomonadota</taxon>
        <taxon>Candidatus Muproteobacteria</taxon>
    </lineage>
</organism>
<reference evidence="22 23" key="1">
    <citation type="journal article" date="2016" name="Nat. Commun.">
        <title>Thousands of microbial genomes shed light on interconnected biogeochemical processes in an aquifer system.</title>
        <authorList>
            <person name="Anantharaman K."/>
            <person name="Brown C.T."/>
            <person name="Hug L.A."/>
            <person name="Sharon I."/>
            <person name="Castelle C.J."/>
            <person name="Probst A.J."/>
            <person name="Thomas B.C."/>
            <person name="Singh A."/>
            <person name="Wilkins M.J."/>
            <person name="Karaoz U."/>
            <person name="Brodie E.L."/>
            <person name="Williams K.H."/>
            <person name="Hubbard S.S."/>
            <person name="Banfield J.F."/>
        </authorList>
    </citation>
    <scope>NUCLEOTIDE SEQUENCE [LARGE SCALE GENOMIC DNA]</scope>
</reference>
<dbReference type="Pfam" id="PF06750">
    <property type="entry name" value="A24_N_bact"/>
    <property type="match status" value="1"/>
</dbReference>
<evidence type="ECO:0000256" key="17">
    <source>
        <dbReference type="RuleBase" id="RU003793"/>
    </source>
</evidence>
<evidence type="ECO:0000259" key="20">
    <source>
        <dbReference type="Pfam" id="PF01478"/>
    </source>
</evidence>
<dbReference type="EMBL" id="MFTC01000083">
    <property type="protein sequence ID" value="OGI49907.1"/>
    <property type="molecule type" value="Genomic_DNA"/>
</dbReference>
<dbReference type="GO" id="GO:0032259">
    <property type="term" value="P:methylation"/>
    <property type="evidence" value="ECO:0007669"/>
    <property type="project" value="UniProtKB-KW"/>
</dbReference>
<keyword evidence="5 18" id="KW-0489">Methyltransferase</keyword>
<evidence type="ECO:0000256" key="2">
    <source>
        <dbReference type="ARBA" id="ARBA00005801"/>
    </source>
</evidence>
<keyword evidence="7 18" id="KW-0808">Transferase</keyword>
<dbReference type="InterPro" id="IPR050882">
    <property type="entry name" value="Prepilin_peptidase/N-MTase"/>
</dbReference>
<feature type="transmembrane region" description="Helical" evidence="19">
    <location>
        <begin position="185"/>
        <end position="203"/>
    </location>
</feature>
<evidence type="ECO:0000256" key="7">
    <source>
        <dbReference type="ARBA" id="ARBA00022679"/>
    </source>
</evidence>
<evidence type="ECO:0000259" key="21">
    <source>
        <dbReference type="Pfam" id="PF06750"/>
    </source>
</evidence>
<evidence type="ECO:0000256" key="5">
    <source>
        <dbReference type="ARBA" id="ARBA00022603"/>
    </source>
</evidence>
<evidence type="ECO:0000313" key="23">
    <source>
        <dbReference type="Proteomes" id="UP000179037"/>
    </source>
</evidence>
<evidence type="ECO:0000256" key="8">
    <source>
        <dbReference type="ARBA" id="ARBA00022691"/>
    </source>
</evidence>
<feature type="transmembrane region" description="Helical" evidence="19">
    <location>
        <begin position="262"/>
        <end position="279"/>
    </location>
</feature>
<comment type="caution">
    <text evidence="22">The sequence shown here is derived from an EMBL/GenBank/DDBJ whole genome shotgun (WGS) entry which is preliminary data.</text>
</comment>
<dbReference type="Proteomes" id="UP000179037">
    <property type="component" value="Unassembled WGS sequence"/>
</dbReference>
<feature type="transmembrane region" description="Helical" evidence="19">
    <location>
        <begin position="235"/>
        <end position="255"/>
    </location>
</feature>
<comment type="subcellular location">
    <subcellularLocation>
        <location evidence="1">Cell inner membrane</location>
        <topology evidence="1">Multi-pass membrane protein</topology>
    </subcellularLocation>
    <subcellularLocation>
        <location evidence="18">Cell membrane</location>
        <topology evidence="18">Multi-pass membrane protein</topology>
    </subcellularLocation>
</comment>
<dbReference type="InterPro" id="IPR000045">
    <property type="entry name" value="Prepilin_IV_endopep_pep"/>
</dbReference>
<evidence type="ECO:0000256" key="1">
    <source>
        <dbReference type="ARBA" id="ARBA00004429"/>
    </source>
</evidence>
<dbReference type="EC" id="2.1.1.-" evidence="18"/>
<feature type="transmembrane region" description="Helical" evidence="19">
    <location>
        <begin position="162"/>
        <end position="179"/>
    </location>
</feature>
<evidence type="ECO:0000256" key="9">
    <source>
        <dbReference type="ARBA" id="ARBA00022692"/>
    </source>
</evidence>
<evidence type="ECO:0000256" key="18">
    <source>
        <dbReference type="RuleBase" id="RU003794"/>
    </source>
</evidence>
<keyword evidence="11 19" id="KW-1133">Transmembrane helix</keyword>
<keyword evidence="8" id="KW-0949">S-adenosyl-L-methionine</keyword>
<dbReference type="PANTHER" id="PTHR30487:SF0">
    <property type="entry name" value="PREPILIN LEADER PEPTIDASE_N-METHYLTRANSFERASE-RELATED"/>
    <property type="match status" value="1"/>
</dbReference>
<evidence type="ECO:0000256" key="10">
    <source>
        <dbReference type="ARBA" id="ARBA00022801"/>
    </source>
</evidence>
<comment type="similarity">
    <text evidence="2 17">Belongs to the peptidase A24 family.</text>
</comment>
<dbReference type="GO" id="GO:0008168">
    <property type="term" value="F:methyltransferase activity"/>
    <property type="evidence" value="ECO:0007669"/>
    <property type="project" value="UniProtKB-KW"/>
</dbReference>
<comment type="catalytic activity">
    <reaction evidence="14 18">
        <text>Typically cleaves a -Gly-|-Phe- bond to release an N-terminal, basic peptide of 5-8 residues from type IV prepilin, and then N-methylates the new N-terminal amino group, the methyl donor being S-adenosyl-L-methionine.</text>
        <dbReference type="EC" id="3.4.23.43"/>
    </reaction>
</comment>
<name>A0A1F6TXR9_9PROT</name>
<dbReference type="PANTHER" id="PTHR30487">
    <property type="entry name" value="TYPE 4 PREPILIN-LIKE PROTEINS LEADER PEPTIDE-PROCESSING ENZYME"/>
    <property type="match status" value="1"/>
</dbReference>
<evidence type="ECO:0000256" key="4">
    <source>
        <dbReference type="ARBA" id="ARBA00022519"/>
    </source>
</evidence>
<evidence type="ECO:0000313" key="22">
    <source>
        <dbReference type="EMBL" id="OGI49907.1"/>
    </source>
</evidence>
<keyword evidence="4" id="KW-0997">Cell inner membrane</keyword>
<feature type="transmembrane region" description="Helical" evidence="19">
    <location>
        <begin position="15"/>
        <end position="37"/>
    </location>
</feature>
<evidence type="ECO:0000256" key="12">
    <source>
        <dbReference type="ARBA" id="ARBA00023136"/>
    </source>
</evidence>
<keyword evidence="10 18" id="KW-0378">Hydrolase</keyword>
<feature type="domain" description="Prepilin type IV endopeptidase peptidase" evidence="20">
    <location>
        <begin position="140"/>
        <end position="248"/>
    </location>
</feature>
<dbReference type="PRINTS" id="PR00864">
    <property type="entry name" value="PREPILNPTASE"/>
</dbReference>
<dbReference type="InterPro" id="IPR010627">
    <property type="entry name" value="Prepilin_pept_A24_N"/>
</dbReference>
<evidence type="ECO:0000256" key="13">
    <source>
        <dbReference type="ARBA" id="ARBA00023268"/>
    </source>
</evidence>
<dbReference type="EC" id="3.4.23.43" evidence="15 18"/>
<dbReference type="Gene3D" id="1.20.120.1220">
    <property type="match status" value="1"/>
</dbReference>
<keyword evidence="3" id="KW-1003">Cell membrane</keyword>
<comment type="function">
    <text evidence="18">Plays an essential role in type IV pili and type II pseudopili formation by proteolytically removing the leader sequence from substrate proteins and subsequently monomethylating the alpha-amino group of the newly exposed N-terminal phenylalanine.</text>
</comment>
<dbReference type="GO" id="GO:0006465">
    <property type="term" value="P:signal peptide processing"/>
    <property type="evidence" value="ECO:0007669"/>
    <property type="project" value="TreeGrafter"/>
</dbReference>
<proteinExistence type="inferred from homology"/>
<evidence type="ECO:0000256" key="6">
    <source>
        <dbReference type="ARBA" id="ARBA00022670"/>
    </source>
</evidence>
<dbReference type="AlphaFoldDB" id="A0A1F6TXR9"/>
<dbReference type="GO" id="GO:0004190">
    <property type="term" value="F:aspartic-type endopeptidase activity"/>
    <property type="evidence" value="ECO:0007669"/>
    <property type="project" value="UniProtKB-EC"/>
</dbReference>
<accession>A0A1F6TXR9</accession>
<evidence type="ECO:0000256" key="3">
    <source>
        <dbReference type="ARBA" id="ARBA00022475"/>
    </source>
</evidence>
<evidence type="ECO:0000256" key="11">
    <source>
        <dbReference type="ARBA" id="ARBA00022989"/>
    </source>
</evidence>
<dbReference type="STRING" id="1817768.A3A87_09015"/>
<evidence type="ECO:0000256" key="14">
    <source>
        <dbReference type="ARBA" id="ARBA00050401"/>
    </source>
</evidence>
<dbReference type="GO" id="GO:0005886">
    <property type="term" value="C:plasma membrane"/>
    <property type="evidence" value="ECO:0007669"/>
    <property type="project" value="UniProtKB-SubCell"/>
</dbReference>
<protein>
    <recommendedName>
        <fullName evidence="16 18">Prepilin leader peptidase/N-methyltransferase</fullName>
        <ecNumber evidence="18">2.1.1.-</ecNumber>
        <ecNumber evidence="15 18">3.4.23.43</ecNumber>
    </recommendedName>
</protein>
<dbReference type="Pfam" id="PF01478">
    <property type="entry name" value="Peptidase_A24"/>
    <property type="match status" value="1"/>
</dbReference>
<keyword evidence="6 18" id="KW-0645">Protease</keyword>
<keyword evidence="13 18" id="KW-0511">Multifunctional enzyme</keyword>
<feature type="domain" description="Prepilin peptidase A24 N-terminal" evidence="21">
    <location>
        <begin position="21"/>
        <end position="128"/>
    </location>
</feature>
<gene>
    <name evidence="22" type="ORF">A3A87_09015</name>
</gene>
<evidence type="ECO:0000256" key="15">
    <source>
        <dbReference type="ARBA" id="ARBA00067082"/>
    </source>
</evidence>
<keyword evidence="12 19" id="KW-0472">Membrane</keyword>
<dbReference type="FunFam" id="1.20.120.1220:FF:000001">
    <property type="entry name" value="Type 4 prepilin-like proteins leader peptide-processing enzyme"/>
    <property type="match status" value="1"/>
</dbReference>
<dbReference type="InterPro" id="IPR014032">
    <property type="entry name" value="Peptidase_A24A_bac"/>
</dbReference>
<keyword evidence="9 18" id="KW-0812">Transmembrane</keyword>